<evidence type="ECO:0000256" key="1">
    <source>
        <dbReference type="SAM" id="MobiDB-lite"/>
    </source>
</evidence>
<keyword evidence="3" id="KW-1185">Reference proteome</keyword>
<dbReference type="EMBL" id="CP008884">
    <property type="protein sequence ID" value="AIF49310.1"/>
    <property type="molecule type" value="Genomic_DNA"/>
</dbReference>
<dbReference type="HOGENOM" id="CLU_2408570_0_0_6"/>
<dbReference type="RefSeq" id="WP_019467147.1">
    <property type="nucleotide sequence ID" value="NZ_ALOY01000181.1"/>
</dbReference>
<dbReference type="Proteomes" id="UP000027987">
    <property type="component" value="Chromosome"/>
</dbReference>
<dbReference type="STRING" id="1217721.HY57_19660"/>
<name>A0A075K5C1_9GAMM</name>
<reference evidence="2 3" key="1">
    <citation type="submission" date="2014-07" db="EMBL/GenBank/DDBJ databases">
        <title>Complete Genome Sequence of Dyella japonica Strain A8 Isolated from Malaysian Tropical Soil.</title>
        <authorList>
            <person name="Hui R.K.H."/>
            <person name="Chen J.-W."/>
            <person name="Chan K.-G."/>
            <person name="Leung F.C.C."/>
        </authorList>
    </citation>
    <scope>NUCLEOTIDE SEQUENCE [LARGE SCALE GENOMIC DNA]</scope>
    <source>
        <strain evidence="2 3">A8</strain>
    </source>
</reference>
<gene>
    <name evidence="2" type="ORF">HY57_19660</name>
</gene>
<evidence type="ECO:0000313" key="2">
    <source>
        <dbReference type="EMBL" id="AIF49310.1"/>
    </source>
</evidence>
<dbReference type="AlphaFoldDB" id="A0A075K5C1"/>
<sequence length="92" mass="10012">MRDAHAQPSGNRMIKITDHTGRKHFVSIAIISDIREVAETAGGNGIRAHVRLTDGREIHSRDEAAQLARAVNTRKERVRQGGGPSVSSLATF</sequence>
<protein>
    <submittedName>
        <fullName evidence="2">Uncharacterized protein</fullName>
    </submittedName>
</protein>
<accession>A0A075K5C1</accession>
<dbReference type="OrthoDB" id="9926448at2"/>
<proteinExistence type="predicted"/>
<feature type="region of interest" description="Disordered" evidence="1">
    <location>
        <begin position="70"/>
        <end position="92"/>
    </location>
</feature>
<dbReference type="PATRIC" id="fig|1217721.7.peg.4028"/>
<dbReference type="KEGG" id="dja:HY57_19660"/>
<organism evidence="2 3">
    <name type="scientific">Dyella japonica A8</name>
    <dbReference type="NCBI Taxonomy" id="1217721"/>
    <lineage>
        <taxon>Bacteria</taxon>
        <taxon>Pseudomonadati</taxon>
        <taxon>Pseudomonadota</taxon>
        <taxon>Gammaproteobacteria</taxon>
        <taxon>Lysobacterales</taxon>
        <taxon>Rhodanobacteraceae</taxon>
        <taxon>Dyella</taxon>
    </lineage>
</organism>
<evidence type="ECO:0000313" key="3">
    <source>
        <dbReference type="Proteomes" id="UP000027987"/>
    </source>
</evidence>